<evidence type="ECO:0000256" key="2">
    <source>
        <dbReference type="ARBA" id="ARBA00007922"/>
    </source>
</evidence>
<dbReference type="Pfam" id="PF07106">
    <property type="entry name" value="WHD_TBPIP"/>
    <property type="match status" value="1"/>
</dbReference>
<dbReference type="PANTHER" id="PTHR15938">
    <property type="entry name" value="TBP-1 INTERACTING PROTEIN"/>
    <property type="match status" value="1"/>
</dbReference>
<keyword evidence="6" id="KW-0175">Coiled coil</keyword>
<keyword evidence="10" id="KW-1185">Reference proteome</keyword>
<evidence type="ECO:0000256" key="4">
    <source>
        <dbReference type="ARBA" id="ARBA00023242"/>
    </source>
</evidence>
<evidence type="ECO:0000259" key="8">
    <source>
        <dbReference type="Pfam" id="PF07106"/>
    </source>
</evidence>
<dbReference type="GO" id="GO:0000794">
    <property type="term" value="C:condensed nuclear chromosome"/>
    <property type="evidence" value="ECO:0007669"/>
    <property type="project" value="TreeGrafter"/>
</dbReference>
<evidence type="ECO:0000256" key="5">
    <source>
        <dbReference type="ARBA" id="ARBA00023254"/>
    </source>
</evidence>
<dbReference type="GO" id="GO:0007129">
    <property type="term" value="P:homologous chromosome pairing at meiosis"/>
    <property type="evidence" value="ECO:0007669"/>
    <property type="project" value="TreeGrafter"/>
</dbReference>
<proteinExistence type="inferred from homology"/>
<evidence type="ECO:0000256" key="7">
    <source>
        <dbReference type="SAM" id="MobiDB-lite"/>
    </source>
</evidence>
<keyword evidence="3" id="KW-0233">DNA recombination</keyword>
<comment type="subcellular location">
    <subcellularLocation>
        <location evidence="1">Nucleus</location>
    </subcellularLocation>
</comment>
<dbReference type="InterPro" id="IPR036388">
    <property type="entry name" value="WH-like_DNA-bd_sf"/>
</dbReference>
<accession>A0A9X0DH90</accession>
<dbReference type="OrthoDB" id="272266at2759"/>
<feature type="coiled-coil region" evidence="6">
    <location>
        <begin position="198"/>
        <end position="262"/>
    </location>
</feature>
<evidence type="ECO:0000313" key="10">
    <source>
        <dbReference type="Proteomes" id="UP001152300"/>
    </source>
</evidence>
<dbReference type="GO" id="GO:0003690">
    <property type="term" value="F:double-stranded DNA binding"/>
    <property type="evidence" value="ECO:0007669"/>
    <property type="project" value="TreeGrafter"/>
</dbReference>
<dbReference type="GO" id="GO:0120231">
    <property type="term" value="C:DNA recombinase auxiliary factor complex"/>
    <property type="evidence" value="ECO:0007669"/>
    <property type="project" value="TreeGrafter"/>
</dbReference>
<dbReference type="GO" id="GO:0000709">
    <property type="term" value="P:meiotic joint molecule formation"/>
    <property type="evidence" value="ECO:0007669"/>
    <property type="project" value="TreeGrafter"/>
</dbReference>
<feature type="domain" description="Homologous-pairing protein 2 winged helix" evidence="8">
    <location>
        <begin position="121"/>
        <end position="171"/>
    </location>
</feature>
<dbReference type="EMBL" id="JAPEIS010000011">
    <property type="protein sequence ID" value="KAJ8061532.1"/>
    <property type="molecule type" value="Genomic_DNA"/>
</dbReference>
<name>A0A9X0DH90_9HELO</name>
<gene>
    <name evidence="9" type="ORF">OCU04_009345</name>
</gene>
<evidence type="ECO:0000256" key="6">
    <source>
        <dbReference type="SAM" id="Coils"/>
    </source>
</evidence>
<evidence type="ECO:0000313" key="9">
    <source>
        <dbReference type="EMBL" id="KAJ8061532.1"/>
    </source>
</evidence>
<dbReference type="GO" id="GO:0010774">
    <property type="term" value="P:meiotic strand invasion involved in reciprocal meiotic recombination"/>
    <property type="evidence" value="ECO:0007669"/>
    <property type="project" value="TreeGrafter"/>
</dbReference>
<feature type="compositionally biased region" description="Basic and acidic residues" evidence="7">
    <location>
        <begin position="47"/>
        <end position="59"/>
    </location>
</feature>
<dbReference type="PANTHER" id="PTHR15938:SF0">
    <property type="entry name" value="HOMOLOGOUS-PAIRING PROTEIN 2 HOMOLOG"/>
    <property type="match status" value="1"/>
</dbReference>
<protein>
    <recommendedName>
        <fullName evidence="8">Homologous-pairing protein 2 winged helix domain-containing protein</fullName>
    </recommendedName>
</protein>
<dbReference type="Proteomes" id="UP001152300">
    <property type="component" value="Unassembled WGS sequence"/>
</dbReference>
<comment type="similarity">
    <text evidence="2">Belongs to the HOP2 family.</text>
</comment>
<evidence type="ECO:0000256" key="1">
    <source>
        <dbReference type="ARBA" id="ARBA00004123"/>
    </source>
</evidence>
<evidence type="ECO:0000256" key="3">
    <source>
        <dbReference type="ARBA" id="ARBA00023172"/>
    </source>
</evidence>
<sequence>MPPKRKKSLLDPSTESPIPDDNFDVASIASVPSTASATPIKPKAKKPKIEKAEKNEKVKATPKAKTSAKEKAPAKDKEGKDSKGKVVAKDVKEVKEVKETKETKVIGKDGKEKVKAVTGDEAQEVLMEYLIRENRPFSAGDVSGNLHGKVTKTLTDKLLKELSNSGLINGKGTNGDGKGSQWVYWALQSPSTLSPEELAAMDLEIENLRAKIPELRMDVKKLNIKLGGLQKELGVAELKERIEKLEEEKREKEGRLRGLKEGGVKVVRKEEVERVGKELSYWGRMRGVRKRGFLNVEGVLLEGMGREEIWERAGIEGDEEEG</sequence>
<keyword evidence="4" id="KW-0539">Nucleus</keyword>
<feature type="compositionally biased region" description="Basic and acidic residues" evidence="7">
    <location>
        <begin position="67"/>
        <end position="87"/>
    </location>
</feature>
<keyword evidence="5" id="KW-0469">Meiosis</keyword>
<organism evidence="9 10">
    <name type="scientific">Sclerotinia nivalis</name>
    <dbReference type="NCBI Taxonomy" id="352851"/>
    <lineage>
        <taxon>Eukaryota</taxon>
        <taxon>Fungi</taxon>
        <taxon>Dikarya</taxon>
        <taxon>Ascomycota</taxon>
        <taxon>Pezizomycotina</taxon>
        <taxon>Leotiomycetes</taxon>
        <taxon>Helotiales</taxon>
        <taxon>Sclerotiniaceae</taxon>
        <taxon>Sclerotinia</taxon>
    </lineage>
</organism>
<dbReference type="Gene3D" id="1.10.10.10">
    <property type="entry name" value="Winged helix-like DNA-binding domain superfamily/Winged helix DNA-binding domain"/>
    <property type="match status" value="1"/>
</dbReference>
<dbReference type="InterPro" id="IPR010776">
    <property type="entry name" value="Hop2_WH_dom"/>
</dbReference>
<dbReference type="GO" id="GO:0120230">
    <property type="term" value="F:recombinase activator activity"/>
    <property type="evidence" value="ECO:0007669"/>
    <property type="project" value="TreeGrafter"/>
</dbReference>
<reference evidence="9" key="1">
    <citation type="submission" date="2022-11" db="EMBL/GenBank/DDBJ databases">
        <title>Genome Resource of Sclerotinia nivalis Strain SnTB1, a Plant Pathogen Isolated from American Ginseng.</title>
        <authorList>
            <person name="Fan S."/>
        </authorList>
    </citation>
    <scope>NUCLEOTIDE SEQUENCE</scope>
    <source>
        <strain evidence="9">SnTB1</strain>
    </source>
</reference>
<comment type="caution">
    <text evidence="9">The sequence shown here is derived from an EMBL/GenBank/DDBJ whole genome shotgun (WGS) entry which is preliminary data.</text>
</comment>
<feature type="region of interest" description="Disordered" evidence="7">
    <location>
        <begin position="1"/>
        <end position="87"/>
    </location>
</feature>
<dbReference type="AlphaFoldDB" id="A0A9X0DH90"/>